<gene>
    <name evidence="8" type="ORF">PLOB_00031489</name>
</gene>
<comment type="caution">
    <text evidence="8">The sequence shown here is derived from an EMBL/GenBank/DDBJ whole genome shotgun (WGS) entry which is preliminary data.</text>
</comment>
<keyword evidence="9" id="KW-1185">Reference proteome</keyword>
<evidence type="ECO:0000256" key="2">
    <source>
        <dbReference type="ARBA" id="ARBA00022692"/>
    </source>
</evidence>
<feature type="domain" description="MARVEL" evidence="7">
    <location>
        <begin position="5"/>
        <end position="160"/>
    </location>
</feature>
<dbReference type="InterPro" id="IPR008253">
    <property type="entry name" value="Marvel"/>
</dbReference>
<proteinExistence type="predicted"/>
<dbReference type="EMBL" id="CALNXK010000040">
    <property type="protein sequence ID" value="CAH3124933.1"/>
    <property type="molecule type" value="Genomic_DNA"/>
</dbReference>
<comment type="subcellular location">
    <subcellularLocation>
        <location evidence="1">Membrane</location>
        <topology evidence="1">Multi-pass membrane protein</topology>
    </subcellularLocation>
</comment>
<evidence type="ECO:0000256" key="1">
    <source>
        <dbReference type="ARBA" id="ARBA00004141"/>
    </source>
</evidence>
<dbReference type="InterPro" id="IPR050578">
    <property type="entry name" value="MARVEL-CKLF_proteins"/>
</dbReference>
<evidence type="ECO:0000313" key="8">
    <source>
        <dbReference type="EMBL" id="CAH3124933.1"/>
    </source>
</evidence>
<feature type="transmembrane region" description="Helical" evidence="6">
    <location>
        <begin position="131"/>
        <end position="154"/>
    </location>
</feature>
<organism evidence="8 9">
    <name type="scientific">Porites lobata</name>
    <dbReference type="NCBI Taxonomy" id="104759"/>
    <lineage>
        <taxon>Eukaryota</taxon>
        <taxon>Metazoa</taxon>
        <taxon>Cnidaria</taxon>
        <taxon>Anthozoa</taxon>
        <taxon>Hexacorallia</taxon>
        <taxon>Scleractinia</taxon>
        <taxon>Fungiina</taxon>
        <taxon>Poritidae</taxon>
        <taxon>Porites</taxon>
    </lineage>
</organism>
<feature type="transmembrane region" description="Helical" evidence="6">
    <location>
        <begin position="87"/>
        <end position="111"/>
    </location>
</feature>
<evidence type="ECO:0000256" key="6">
    <source>
        <dbReference type="SAM" id="Phobius"/>
    </source>
</evidence>
<protein>
    <recommendedName>
        <fullName evidence="7">MARVEL domain-containing protein</fullName>
    </recommendedName>
</protein>
<dbReference type="Proteomes" id="UP001159405">
    <property type="component" value="Unassembled WGS sequence"/>
</dbReference>
<evidence type="ECO:0000256" key="5">
    <source>
        <dbReference type="PROSITE-ProRule" id="PRU00581"/>
    </source>
</evidence>
<name>A0ABN8NWI2_9CNID</name>
<dbReference type="PROSITE" id="PS51225">
    <property type="entry name" value="MARVEL"/>
    <property type="match status" value="1"/>
</dbReference>
<evidence type="ECO:0000259" key="7">
    <source>
        <dbReference type="PROSITE" id="PS51225"/>
    </source>
</evidence>
<evidence type="ECO:0000256" key="3">
    <source>
        <dbReference type="ARBA" id="ARBA00022989"/>
    </source>
</evidence>
<evidence type="ECO:0000313" key="9">
    <source>
        <dbReference type="Proteomes" id="UP001159405"/>
    </source>
</evidence>
<feature type="transmembrane region" description="Helical" evidence="6">
    <location>
        <begin position="12"/>
        <end position="31"/>
    </location>
</feature>
<evidence type="ECO:0000256" key="4">
    <source>
        <dbReference type="ARBA" id="ARBA00023136"/>
    </source>
</evidence>
<feature type="transmembrane region" description="Helical" evidence="6">
    <location>
        <begin position="51"/>
        <end position="75"/>
    </location>
</feature>
<dbReference type="PANTHER" id="PTHR22776">
    <property type="entry name" value="MARVEL-CONTAINING POTENTIAL LIPID RAFT-ASSOCIATED PROTEIN"/>
    <property type="match status" value="1"/>
</dbReference>
<keyword evidence="4 5" id="KW-0472">Membrane</keyword>
<keyword evidence="2 5" id="KW-0812">Transmembrane</keyword>
<keyword evidence="3 6" id="KW-1133">Transmembrane helix</keyword>
<accession>A0ABN8NWI2</accession>
<dbReference type="PANTHER" id="PTHR22776:SF49">
    <property type="entry name" value="MARVEL DOMAIN-CONTAINING PROTEIN"/>
    <property type="match status" value="1"/>
</dbReference>
<dbReference type="Pfam" id="PF01284">
    <property type="entry name" value="MARVEL"/>
    <property type="match status" value="1"/>
</dbReference>
<sequence>MAIMYLMDPEGMLKLLEMVLLSAAIACITEYHKDVSLSDLPNWDFDRAALFYGVFIIGLVIVVFLFLNFLFGCAYSKKCGSPRGWTSFVMVFSLIWAVLCAIASGLFSEVIAKLQKENWDQSKDERIQWRYQQALAAVTLGFISFLTFLVDAILHYRITTSTQ</sequence>
<reference evidence="8 9" key="1">
    <citation type="submission" date="2022-05" db="EMBL/GenBank/DDBJ databases">
        <authorList>
            <consortium name="Genoscope - CEA"/>
            <person name="William W."/>
        </authorList>
    </citation>
    <scope>NUCLEOTIDE SEQUENCE [LARGE SCALE GENOMIC DNA]</scope>
</reference>